<dbReference type="Gene3D" id="1.10.10.10">
    <property type="entry name" value="Winged helix-like DNA-binding domain superfamily/Winged helix DNA-binding domain"/>
    <property type="match status" value="1"/>
</dbReference>
<keyword evidence="6" id="KW-1185">Reference proteome</keyword>
<proteinExistence type="predicted"/>
<protein>
    <submittedName>
        <fullName evidence="5">HxlR family transcriptional regulator</fullName>
    </submittedName>
</protein>
<evidence type="ECO:0000256" key="1">
    <source>
        <dbReference type="ARBA" id="ARBA00023015"/>
    </source>
</evidence>
<dbReference type="Pfam" id="PF01638">
    <property type="entry name" value="HxlR"/>
    <property type="match status" value="1"/>
</dbReference>
<organism evidence="5 6">
    <name type="scientific">Niastella vici</name>
    <dbReference type="NCBI Taxonomy" id="1703345"/>
    <lineage>
        <taxon>Bacteria</taxon>
        <taxon>Pseudomonadati</taxon>
        <taxon>Bacteroidota</taxon>
        <taxon>Chitinophagia</taxon>
        <taxon>Chitinophagales</taxon>
        <taxon>Chitinophagaceae</taxon>
        <taxon>Niastella</taxon>
    </lineage>
</organism>
<evidence type="ECO:0000256" key="3">
    <source>
        <dbReference type="ARBA" id="ARBA00023163"/>
    </source>
</evidence>
<dbReference type="EMBL" id="LVYD01000052">
    <property type="protein sequence ID" value="OQP62054.1"/>
    <property type="molecule type" value="Genomic_DNA"/>
</dbReference>
<dbReference type="RefSeq" id="WP_081149581.1">
    <property type="nucleotide sequence ID" value="NZ_LVYD01000052.1"/>
</dbReference>
<evidence type="ECO:0000256" key="2">
    <source>
        <dbReference type="ARBA" id="ARBA00023125"/>
    </source>
</evidence>
<evidence type="ECO:0000313" key="6">
    <source>
        <dbReference type="Proteomes" id="UP000192796"/>
    </source>
</evidence>
<name>A0A1V9FUN4_9BACT</name>
<keyword evidence="1" id="KW-0805">Transcription regulation</keyword>
<dbReference type="GO" id="GO:0006355">
    <property type="term" value="P:regulation of DNA-templated transcription"/>
    <property type="evidence" value="ECO:0007669"/>
    <property type="project" value="UniProtKB-ARBA"/>
</dbReference>
<dbReference type="CDD" id="cd00090">
    <property type="entry name" value="HTH_ARSR"/>
    <property type="match status" value="1"/>
</dbReference>
<comment type="caution">
    <text evidence="5">The sequence shown here is derived from an EMBL/GenBank/DDBJ whole genome shotgun (WGS) entry which is preliminary data.</text>
</comment>
<keyword evidence="2" id="KW-0238">DNA-binding</keyword>
<dbReference type="InterPro" id="IPR002577">
    <property type="entry name" value="HTH_HxlR"/>
</dbReference>
<dbReference type="AlphaFoldDB" id="A0A1V9FUN4"/>
<evidence type="ECO:0000313" key="5">
    <source>
        <dbReference type="EMBL" id="OQP62054.1"/>
    </source>
</evidence>
<dbReference type="InterPro" id="IPR036388">
    <property type="entry name" value="WH-like_DNA-bd_sf"/>
</dbReference>
<dbReference type="GO" id="GO:0003677">
    <property type="term" value="F:DNA binding"/>
    <property type="evidence" value="ECO:0007669"/>
    <property type="project" value="UniProtKB-KW"/>
</dbReference>
<dbReference type="InterPro" id="IPR036390">
    <property type="entry name" value="WH_DNA-bd_sf"/>
</dbReference>
<gene>
    <name evidence="5" type="ORF">A3860_29305</name>
</gene>
<keyword evidence="3" id="KW-0804">Transcription</keyword>
<evidence type="ECO:0000259" key="4">
    <source>
        <dbReference type="PROSITE" id="PS51118"/>
    </source>
</evidence>
<feature type="domain" description="HTH hxlR-type" evidence="4">
    <location>
        <begin position="11"/>
        <end position="110"/>
    </location>
</feature>
<dbReference type="OrthoDB" id="8231503at2"/>
<accession>A0A1V9FUN4</accession>
<dbReference type="PANTHER" id="PTHR33204:SF29">
    <property type="entry name" value="TRANSCRIPTIONAL REGULATOR"/>
    <property type="match status" value="1"/>
</dbReference>
<dbReference type="PANTHER" id="PTHR33204">
    <property type="entry name" value="TRANSCRIPTIONAL REGULATOR, MARR FAMILY"/>
    <property type="match status" value="1"/>
</dbReference>
<dbReference type="Proteomes" id="UP000192796">
    <property type="component" value="Unassembled WGS sequence"/>
</dbReference>
<sequence>MIKLHNKTYTCPVDVTLSFIGGKWKLLILSHLHQFEKKSFSEIRDNLPGVSEKMLSQQLKELERDKLIEKKVLSLKPYRVEYSLTAFGKSLSPLYAFISEWGIGYLKENGIDYVKDQALYK</sequence>
<reference evidence="5 6" key="1">
    <citation type="submission" date="2016-03" db="EMBL/GenBank/DDBJ databases">
        <title>Niastella vici sp. nov., isolated from farmland soil.</title>
        <authorList>
            <person name="Chen L."/>
            <person name="Wang D."/>
            <person name="Yang S."/>
            <person name="Wang G."/>
        </authorList>
    </citation>
    <scope>NUCLEOTIDE SEQUENCE [LARGE SCALE GENOMIC DNA]</scope>
    <source>
        <strain evidence="5 6">DJ57</strain>
    </source>
</reference>
<dbReference type="InterPro" id="IPR011991">
    <property type="entry name" value="ArsR-like_HTH"/>
</dbReference>
<dbReference type="SUPFAM" id="SSF46785">
    <property type="entry name" value="Winged helix' DNA-binding domain"/>
    <property type="match status" value="1"/>
</dbReference>
<dbReference type="PROSITE" id="PS51118">
    <property type="entry name" value="HTH_HXLR"/>
    <property type="match status" value="1"/>
</dbReference>